<dbReference type="SUPFAM" id="SSF54211">
    <property type="entry name" value="Ribosomal protein S5 domain 2-like"/>
    <property type="match status" value="1"/>
</dbReference>
<accession>A0ABN7WN59</accession>
<sequence length="90" mass="10414">YAKNLKWLLKQQRASYREPIIKKLENVKGKYVKQSRDSGQEISDKDAEKARQGLEEALSEGLLLNYHLLDVKAILLEGKRHTENTNLSDF</sequence>
<dbReference type="InterPro" id="IPR020568">
    <property type="entry name" value="Ribosomal_Su5_D2-typ_SF"/>
</dbReference>
<dbReference type="Gene3D" id="3.30.230.10">
    <property type="match status" value="1"/>
</dbReference>
<feature type="non-terminal residue" evidence="1">
    <location>
        <position position="1"/>
    </location>
</feature>
<gene>
    <name evidence="1" type="ORF">GMARGA_LOCUS32847</name>
</gene>
<evidence type="ECO:0000313" key="1">
    <source>
        <dbReference type="EMBL" id="CAG8836055.1"/>
    </source>
</evidence>
<proteinExistence type="predicted"/>
<dbReference type="InterPro" id="IPR014721">
    <property type="entry name" value="Ribsml_uS5_D2-typ_fold_subgr"/>
</dbReference>
<keyword evidence="2" id="KW-1185">Reference proteome</keyword>
<name>A0ABN7WN59_GIGMA</name>
<dbReference type="Proteomes" id="UP000789901">
    <property type="component" value="Unassembled WGS sequence"/>
</dbReference>
<comment type="caution">
    <text evidence="1">The sequence shown here is derived from an EMBL/GenBank/DDBJ whole genome shotgun (WGS) entry which is preliminary data.</text>
</comment>
<reference evidence="1 2" key="1">
    <citation type="submission" date="2021-06" db="EMBL/GenBank/DDBJ databases">
        <authorList>
            <person name="Kallberg Y."/>
            <person name="Tangrot J."/>
            <person name="Rosling A."/>
        </authorList>
    </citation>
    <scope>NUCLEOTIDE SEQUENCE [LARGE SCALE GENOMIC DNA]</scope>
    <source>
        <strain evidence="1 2">120-4 pot B 10/14</strain>
    </source>
</reference>
<evidence type="ECO:0000313" key="2">
    <source>
        <dbReference type="Proteomes" id="UP000789901"/>
    </source>
</evidence>
<protein>
    <submittedName>
        <fullName evidence="1">38639_t:CDS:1</fullName>
    </submittedName>
</protein>
<feature type="non-terminal residue" evidence="1">
    <location>
        <position position="90"/>
    </location>
</feature>
<organism evidence="1 2">
    <name type="scientific">Gigaspora margarita</name>
    <dbReference type="NCBI Taxonomy" id="4874"/>
    <lineage>
        <taxon>Eukaryota</taxon>
        <taxon>Fungi</taxon>
        <taxon>Fungi incertae sedis</taxon>
        <taxon>Mucoromycota</taxon>
        <taxon>Glomeromycotina</taxon>
        <taxon>Glomeromycetes</taxon>
        <taxon>Diversisporales</taxon>
        <taxon>Gigasporaceae</taxon>
        <taxon>Gigaspora</taxon>
    </lineage>
</organism>
<dbReference type="EMBL" id="CAJVQB010052758">
    <property type="protein sequence ID" value="CAG8836055.1"/>
    <property type="molecule type" value="Genomic_DNA"/>
</dbReference>